<protein>
    <submittedName>
        <fullName evidence="1">Uncharacterized protein</fullName>
    </submittedName>
</protein>
<organism evidence="1 2">
    <name type="scientific">Rhododendron molle</name>
    <name type="common">Chinese azalea</name>
    <name type="synonym">Azalea mollis</name>
    <dbReference type="NCBI Taxonomy" id="49168"/>
    <lineage>
        <taxon>Eukaryota</taxon>
        <taxon>Viridiplantae</taxon>
        <taxon>Streptophyta</taxon>
        <taxon>Embryophyta</taxon>
        <taxon>Tracheophyta</taxon>
        <taxon>Spermatophyta</taxon>
        <taxon>Magnoliopsida</taxon>
        <taxon>eudicotyledons</taxon>
        <taxon>Gunneridae</taxon>
        <taxon>Pentapetalae</taxon>
        <taxon>asterids</taxon>
        <taxon>Ericales</taxon>
        <taxon>Ericaceae</taxon>
        <taxon>Ericoideae</taxon>
        <taxon>Rhodoreae</taxon>
        <taxon>Rhododendron</taxon>
    </lineage>
</organism>
<reference evidence="1" key="1">
    <citation type="submission" date="2022-02" db="EMBL/GenBank/DDBJ databases">
        <title>Plant Genome Project.</title>
        <authorList>
            <person name="Zhang R.-G."/>
        </authorList>
    </citation>
    <scope>NUCLEOTIDE SEQUENCE</scope>
    <source>
        <strain evidence="1">AT1</strain>
    </source>
</reference>
<name>A0ACC0ND84_RHOML</name>
<evidence type="ECO:0000313" key="1">
    <source>
        <dbReference type="EMBL" id="KAI8550682.1"/>
    </source>
</evidence>
<keyword evidence="2" id="KW-1185">Reference proteome</keyword>
<proteinExistence type="predicted"/>
<dbReference type="EMBL" id="CM046393">
    <property type="protein sequence ID" value="KAI8550682.1"/>
    <property type="molecule type" value="Genomic_DNA"/>
</dbReference>
<gene>
    <name evidence="1" type="ORF">RHMOL_Rhmol06G0126900</name>
</gene>
<accession>A0ACC0ND84</accession>
<dbReference type="Proteomes" id="UP001062846">
    <property type="component" value="Chromosome 6"/>
</dbReference>
<comment type="caution">
    <text evidence="1">The sequence shown here is derived from an EMBL/GenBank/DDBJ whole genome shotgun (WGS) entry which is preliminary data.</text>
</comment>
<sequence>MGDQEPIGVVADQSAVEAGGGNADQSQQQVVGGEEKDRATEENPRATVLSGVVGSSVEPAGPDAVAEDTPVVGGSWGGGDSGGIVGDDPGLNVSPPRDSMRGKWAVIAEEKESTEVSVGYREEDIAFRPAASVATSSSHVPITKYDITEHLPDAMLAKLLEENPLIGEMVLRAKEERARAIAASEAAKRAERELKEGEDPLREMEAKERATEEAQGPRVTTVVEAAAVKRPDYAAETYIPPTSNLFVPSGFAEYTPQRSEYDDEMVLGDP</sequence>
<evidence type="ECO:0000313" key="2">
    <source>
        <dbReference type="Proteomes" id="UP001062846"/>
    </source>
</evidence>